<organism evidence="1 2">
    <name type="scientific">Bacteroides caccae</name>
    <dbReference type="NCBI Taxonomy" id="47678"/>
    <lineage>
        <taxon>Bacteria</taxon>
        <taxon>Pseudomonadati</taxon>
        <taxon>Bacteroidota</taxon>
        <taxon>Bacteroidia</taxon>
        <taxon>Bacteroidales</taxon>
        <taxon>Bacteroidaceae</taxon>
        <taxon>Bacteroides</taxon>
    </lineage>
</organism>
<protein>
    <submittedName>
        <fullName evidence="1">Uncharacterized protein</fullName>
    </submittedName>
</protein>
<sequence>MGIMPMFDKGAILNPVAAFQKQLELAFVTLLKYMGEKLAKYAKDNHNYQDQTGNLTNSIGYAVVQNKEIVYYGGTDQPGEGAEAMLEVAMKYAATLPNTFSLIIVAGMNYAAYVEAKGYNVILPAELKAKSELPAEINKLVMKANKKAIELFGNAA</sequence>
<gene>
    <name evidence="1" type="ORF">DXA49_07920</name>
</gene>
<reference evidence="1 2" key="1">
    <citation type="submission" date="2018-08" db="EMBL/GenBank/DDBJ databases">
        <title>A genome reference for cultivated species of the human gut microbiota.</title>
        <authorList>
            <person name="Zou Y."/>
            <person name="Xue W."/>
            <person name="Luo G."/>
        </authorList>
    </citation>
    <scope>NUCLEOTIDE SEQUENCE [LARGE SCALE GENOMIC DNA]</scope>
    <source>
        <strain evidence="1 2">OF02-6LB</strain>
    </source>
</reference>
<dbReference type="AlphaFoldDB" id="A0A413J621"/>
<name>A0A413J621_9BACE</name>
<dbReference type="EMBL" id="QSCS01000010">
    <property type="protein sequence ID" value="RGY26665.1"/>
    <property type="molecule type" value="Genomic_DNA"/>
</dbReference>
<evidence type="ECO:0000313" key="2">
    <source>
        <dbReference type="Proteomes" id="UP000284431"/>
    </source>
</evidence>
<proteinExistence type="predicted"/>
<comment type="caution">
    <text evidence="1">The sequence shown here is derived from an EMBL/GenBank/DDBJ whole genome shotgun (WGS) entry which is preliminary data.</text>
</comment>
<dbReference type="Proteomes" id="UP000284431">
    <property type="component" value="Unassembled WGS sequence"/>
</dbReference>
<evidence type="ECO:0000313" key="1">
    <source>
        <dbReference type="EMBL" id="RGY26665.1"/>
    </source>
</evidence>
<accession>A0A413J621</accession>
<dbReference type="RefSeq" id="WP_118337015.1">
    <property type="nucleotide sequence ID" value="NZ_QSCQ01000010.1"/>
</dbReference>